<dbReference type="RefSeq" id="WP_306270840.1">
    <property type="nucleotide sequence ID" value="NZ_CP130472.1"/>
</dbReference>
<keyword evidence="2" id="KW-1185">Reference proteome</keyword>
<protein>
    <submittedName>
        <fullName evidence="1">DUF5987 family protein</fullName>
    </submittedName>
</protein>
<dbReference type="Proteomes" id="UP001235874">
    <property type="component" value="Chromosome"/>
</dbReference>
<name>A0AAJ6HQY6_9ACTN</name>
<accession>A0AAJ6HQY6</accession>
<sequence>MQPDDSERNPDQILVLEAFADTIIPGEKRFPGDRAVAGVSAGGGAVAAGAVELLESPAGGLAEGLDSLVFSLNDHAREYAAGHGLTLDPTVPPFVALPFDHRTALVADLTQPGHPEKQMWVGLALFSNMAFDSAAHLSTPAALAAGHPGLLTIGYEQPQADGIWRFESFSYGRQLADLHPDTTATGSPA</sequence>
<dbReference type="Pfam" id="PF19449">
    <property type="entry name" value="DUF5987"/>
    <property type="match status" value="1"/>
</dbReference>
<gene>
    <name evidence="1" type="ORF">Q3V37_18515</name>
</gene>
<proteinExistence type="predicted"/>
<reference evidence="1 2" key="1">
    <citation type="submission" date="2023-07" db="EMBL/GenBank/DDBJ databases">
        <title>Micromonospora profundi TRM 95458 converts glycerol to a new osmotic compound.</title>
        <authorList>
            <person name="Lu D."/>
        </authorList>
    </citation>
    <scope>NUCLEOTIDE SEQUENCE [LARGE SCALE GENOMIC DNA]</scope>
    <source>
        <strain evidence="1 2">TRM95458</strain>
    </source>
</reference>
<organism evidence="1 2">
    <name type="scientific">Micromonospora profundi</name>
    <dbReference type="NCBI Taxonomy" id="1420889"/>
    <lineage>
        <taxon>Bacteria</taxon>
        <taxon>Bacillati</taxon>
        <taxon>Actinomycetota</taxon>
        <taxon>Actinomycetes</taxon>
        <taxon>Micromonosporales</taxon>
        <taxon>Micromonosporaceae</taxon>
        <taxon>Micromonospora</taxon>
    </lineage>
</organism>
<dbReference type="EMBL" id="CP130472">
    <property type="protein sequence ID" value="WLS43398.1"/>
    <property type="molecule type" value="Genomic_DNA"/>
</dbReference>
<dbReference type="AlphaFoldDB" id="A0AAJ6HQY6"/>
<dbReference type="KEGG" id="mprn:Q3V37_18515"/>
<evidence type="ECO:0000313" key="2">
    <source>
        <dbReference type="Proteomes" id="UP001235874"/>
    </source>
</evidence>
<dbReference type="InterPro" id="IPR046029">
    <property type="entry name" value="DUF5987"/>
</dbReference>
<evidence type="ECO:0000313" key="1">
    <source>
        <dbReference type="EMBL" id="WLS43398.1"/>
    </source>
</evidence>